<comment type="caution">
    <text evidence="1">The sequence shown here is derived from an EMBL/GenBank/DDBJ whole genome shotgun (WGS) entry which is preliminary data.</text>
</comment>
<protein>
    <submittedName>
        <fullName evidence="1">Uncharacterized protein</fullName>
    </submittedName>
</protein>
<sequence>MTRDLGQPIAKMVYRISNSAVGGALSAAVVANFSEPLYSCPQLGNHVFGGVAAVVLSEECEDFV</sequence>
<accession>A0ACD2EP93</accession>
<evidence type="ECO:0000313" key="2">
    <source>
        <dbReference type="Proteomes" id="UP000268891"/>
    </source>
</evidence>
<keyword evidence="2" id="KW-1185">Reference proteome</keyword>
<proteinExistence type="predicted"/>
<reference evidence="1" key="1">
    <citation type="submission" date="2018-11" db="EMBL/GenBank/DDBJ databases">
        <authorList>
            <person name="Sattar A."/>
            <person name="Zunita Z."/>
            <person name="Jalila A."/>
            <person name="Saleha A.A."/>
        </authorList>
    </citation>
    <scope>NUCLEOTIDE SEQUENCE</scope>
    <source>
        <strain evidence="1">F12-74</strain>
    </source>
</reference>
<gene>
    <name evidence="1" type="ORF">EHH44_09095</name>
</gene>
<organism evidence="1 2">
    <name type="scientific">Mycolicibacter terrae</name>
    <dbReference type="NCBI Taxonomy" id="1788"/>
    <lineage>
        <taxon>Bacteria</taxon>
        <taxon>Bacillati</taxon>
        <taxon>Actinomycetota</taxon>
        <taxon>Actinomycetes</taxon>
        <taxon>Mycobacteriales</taxon>
        <taxon>Mycobacteriaceae</taxon>
        <taxon>Mycolicibacter</taxon>
    </lineage>
</organism>
<dbReference type="Proteomes" id="UP000268891">
    <property type="component" value="Unassembled WGS sequence"/>
</dbReference>
<name>A0ACD2EP93_9MYCO</name>
<evidence type="ECO:0000313" key="1">
    <source>
        <dbReference type="EMBL" id="RRR45745.1"/>
    </source>
</evidence>
<dbReference type="EMBL" id="RRZR01000013">
    <property type="protein sequence ID" value="RRR45745.1"/>
    <property type="molecule type" value="Genomic_DNA"/>
</dbReference>